<organism evidence="6 7">
    <name type="scientific">Fulvivirga imtechensis AK7</name>
    <dbReference type="NCBI Taxonomy" id="1237149"/>
    <lineage>
        <taxon>Bacteria</taxon>
        <taxon>Pseudomonadati</taxon>
        <taxon>Bacteroidota</taxon>
        <taxon>Cytophagia</taxon>
        <taxon>Cytophagales</taxon>
        <taxon>Fulvivirgaceae</taxon>
        <taxon>Fulvivirga</taxon>
    </lineage>
</organism>
<protein>
    <recommendedName>
        <fullName evidence="4">Adenosine 5'-phosphosulfate reductase</fullName>
        <shortName evidence="4">APS reductase</shortName>
        <ecNumber evidence="4">1.8.4.10</ecNumber>
    </recommendedName>
    <alternativeName>
        <fullName evidence="4">5'-adenylylsulfate reductase</fullName>
    </alternativeName>
    <alternativeName>
        <fullName evidence="4">Thioredoxin-dependent 5'-adenylylsulfate reductase</fullName>
    </alternativeName>
</protein>
<feature type="binding site" evidence="4">
    <location>
        <position position="126"/>
    </location>
    <ligand>
        <name>[4Fe-4S] cluster</name>
        <dbReference type="ChEBI" id="CHEBI:49883"/>
    </ligand>
</feature>
<gene>
    <name evidence="4" type="primary">cysH</name>
    <name evidence="6" type="ORF">C900_05463</name>
</gene>
<dbReference type="PANTHER" id="PTHR46509">
    <property type="entry name" value="PHOSPHOADENOSINE PHOSPHOSULFATE REDUCTASE"/>
    <property type="match status" value="1"/>
</dbReference>
<evidence type="ECO:0000313" key="6">
    <source>
        <dbReference type="EMBL" id="ELR69074.1"/>
    </source>
</evidence>
<evidence type="ECO:0000256" key="4">
    <source>
        <dbReference type="HAMAP-Rule" id="MF_00063"/>
    </source>
</evidence>
<evidence type="ECO:0000256" key="1">
    <source>
        <dbReference type="ARBA" id="ARBA00009732"/>
    </source>
</evidence>
<dbReference type="GO" id="GO:0051539">
    <property type="term" value="F:4 iron, 4 sulfur cluster binding"/>
    <property type="evidence" value="ECO:0007669"/>
    <property type="project" value="UniProtKB-UniRule"/>
</dbReference>
<accession>L8JNG5</accession>
<dbReference type="Gene3D" id="3.40.50.620">
    <property type="entry name" value="HUPs"/>
    <property type="match status" value="1"/>
</dbReference>
<dbReference type="GO" id="GO:0019379">
    <property type="term" value="P:sulfate assimilation, phosphoadenylyl sulfate reduction by phosphoadenylyl-sulfate reductase (thioredoxin)"/>
    <property type="evidence" value="ECO:0007669"/>
    <property type="project" value="UniProtKB-UniRule"/>
</dbReference>
<dbReference type="Proteomes" id="UP000011135">
    <property type="component" value="Unassembled WGS sequence"/>
</dbReference>
<dbReference type="OrthoDB" id="9794018at2"/>
<comment type="caution">
    <text evidence="6">The sequence shown here is derived from an EMBL/GenBank/DDBJ whole genome shotgun (WGS) entry which is preliminary data.</text>
</comment>
<comment type="catalytic activity">
    <reaction evidence="4">
        <text>[thioredoxin]-disulfide + sulfite + AMP + 2 H(+) = adenosine 5'-phosphosulfate + [thioredoxin]-dithiol</text>
        <dbReference type="Rhea" id="RHEA:21976"/>
        <dbReference type="Rhea" id="RHEA-COMP:10698"/>
        <dbReference type="Rhea" id="RHEA-COMP:10700"/>
        <dbReference type="ChEBI" id="CHEBI:15378"/>
        <dbReference type="ChEBI" id="CHEBI:17359"/>
        <dbReference type="ChEBI" id="CHEBI:29950"/>
        <dbReference type="ChEBI" id="CHEBI:50058"/>
        <dbReference type="ChEBI" id="CHEBI:58243"/>
        <dbReference type="ChEBI" id="CHEBI:456215"/>
        <dbReference type="EC" id="1.8.4.10"/>
    </reaction>
</comment>
<dbReference type="eggNOG" id="COG0175">
    <property type="taxonomic scope" value="Bacteria"/>
</dbReference>
<dbReference type="NCBIfam" id="NF002537">
    <property type="entry name" value="PRK02090.1"/>
    <property type="match status" value="1"/>
</dbReference>
<comment type="function">
    <text evidence="4">Catalyzes the formation of sulfite from adenosine 5'-phosphosulfate (APS) using thioredoxin as an electron donor.</text>
</comment>
<feature type="domain" description="Phosphoadenosine phosphosulphate reductase" evidence="5">
    <location>
        <begin position="47"/>
        <end position="212"/>
    </location>
</feature>
<evidence type="ECO:0000256" key="3">
    <source>
        <dbReference type="ARBA" id="ARBA00024327"/>
    </source>
</evidence>
<dbReference type="EC" id="1.8.4.10" evidence="4"/>
<reference evidence="6 7" key="1">
    <citation type="submission" date="2012-12" db="EMBL/GenBank/DDBJ databases">
        <title>Genome assembly of Fulvivirga imtechensis AK7.</title>
        <authorList>
            <person name="Nupur N."/>
            <person name="Khatri I."/>
            <person name="Kumar R."/>
            <person name="Subramanian S."/>
            <person name="Pinnaka A."/>
        </authorList>
    </citation>
    <scope>NUCLEOTIDE SEQUENCE [LARGE SCALE GENOMIC DNA]</scope>
    <source>
        <strain evidence="6 7">AK7</strain>
    </source>
</reference>
<dbReference type="GO" id="GO:0070814">
    <property type="term" value="P:hydrogen sulfide biosynthetic process"/>
    <property type="evidence" value="ECO:0007669"/>
    <property type="project" value="UniProtKB-UniRule"/>
</dbReference>
<keyword evidence="4" id="KW-0479">Metal-binding</keyword>
<dbReference type="GO" id="GO:0046872">
    <property type="term" value="F:metal ion binding"/>
    <property type="evidence" value="ECO:0007669"/>
    <property type="project" value="UniProtKB-KW"/>
</dbReference>
<comment type="pathway">
    <text evidence="3 4">Sulfur metabolism; hydrogen sulfide biosynthesis; sulfite from sulfate.</text>
</comment>
<feature type="binding site" evidence="4">
    <location>
        <position position="127"/>
    </location>
    <ligand>
        <name>[4Fe-4S] cluster</name>
        <dbReference type="ChEBI" id="CHEBI:49883"/>
    </ligand>
</feature>
<keyword evidence="4" id="KW-0963">Cytoplasm</keyword>
<evidence type="ECO:0000256" key="2">
    <source>
        <dbReference type="ARBA" id="ARBA00023002"/>
    </source>
</evidence>
<feature type="binding site" evidence="4">
    <location>
        <position position="207"/>
    </location>
    <ligand>
        <name>[4Fe-4S] cluster</name>
        <dbReference type="ChEBI" id="CHEBI:49883"/>
    </ligand>
</feature>
<evidence type="ECO:0000259" key="5">
    <source>
        <dbReference type="Pfam" id="PF01507"/>
    </source>
</evidence>
<keyword evidence="7" id="KW-1185">Reference proteome</keyword>
<keyword evidence="4" id="KW-0411">Iron-sulfur</keyword>
<dbReference type="STRING" id="1237149.C900_05463"/>
<dbReference type="HAMAP" id="MF_00063">
    <property type="entry name" value="CysH"/>
    <property type="match status" value="1"/>
</dbReference>
<dbReference type="GO" id="GO:0043866">
    <property type="term" value="F:adenylyl-sulfate reductase (thioredoxin) activity"/>
    <property type="evidence" value="ECO:0007669"/>
    <property type="project" value="UniProtKB-EC"/>
</dbReference>
<dbReference type="SUPFAM" id="SSF52402">
    <property type="entry name" value="Adenine nucleotide alpha hydrolases-like"/>
    <property type="match status" value="1"/>
</dbReference>
<keyword evidence="2 4" id="KW-0560">Oxidoreductase</keyword>
<dbReference type="AlphaFoldDB" id="L8JNG5"/>
<evidence type="ECO:0000313" key="7">
    <source>
        <dbReference type="Proteomes" id="UP000011135"/>
    </source>
</evidence>
<dbReference type="RefSeq" id="WP_009582554.1">
    <property type="nucleotide sequence ID" value="NZ_AMZN01000084.1"/>
</dbReference>
<dbReference type="PIRSF" id="PIRSF000857">
    <property type="entry name" value="PAPS_reductase"/>
    <property type="match status" value="1"/>
</dbReference>
<dbReference type="Pfam" id="PF01507">
    <property type="entry name" value="PAPS_reduct"/>
    <property type="match status" value="1"/>
</dbReference>
<proteinExistence type="inferred from homology"/>
<feature type="binding site" evidence="4">
    <location>
        <position position="210"/>
    </location>
    <ligand>
        <name>[4Fe-4S] cluster</name>
        <dbReference type="ChEBI" id="CHEBI:49883"/>
    </ligand>
</feature>
<dbReference type="GO" id="GO:0004604">
    <property type="term" value="F:phosphoadenylyl-sulfate reductase (thioredoxin) activity"/>
    <property type="evidence" value="ECO:0007669"/>
    <property type="project" value="UniProtKB-UniRule"/>
</dbReference>
<comment type="similarity">
    <text evidence="1 4">Belongs to the PAPS reductase family. CysH subfamily.</text>
</comment>
<feature type="active site" description="Nucleophile; cysteine thiosulfonate intermediate" evidence="4">
    <location>
        <position position="229"/>
    </location>
</feature>
<sequence length="233" mass="26734">MRTQENWFREITTDQNFDISEANEQFGSLSPKERLENIFQNFKPEEILITSSFGGSSVVLLHMLSQVKPGHPIHFINTSFHFKETLEYRDQLTRQLNLNVVDISAKPNKNRFTHENKTWKYNQDLCCFINKVAPLSEIKSGYKVWISGLMAFQNENRRNIKILEPKGNQIKVHPLIDMSSSDVDLYQLIYELPAHPLTSEGYASIGCHNCTSKGRGRNGRWSGTAKTECGLHS</sequence>
<name>L8JNG5_9BACT</name>
<dbReference type="InterPro" id="IPR002500">
    <property type="entry name" value="PAPS_reduct_dom"/>
</dbReference>
<dbReference type="PANTHER" id="PTHR46509:SF1">
    <property type="entry name" value="PHOSPHOADENOSINE PHOSPHOSULFATE REDUCTASE"/>
    <property type="match status" value="1"/>
</dbReference>
<dbReference type="PATRIC" id="fig|1237149.3.peg.4845"/>
<comment type="subcellular location">
    <subcellularLocation>
        <location evidence="4">Cytoplasm</location>
    </subcellularLocation>
</comment>
<dbReference type="InterPro" id="IPR004511">
    <property type="entry name" value="PAPS/APS_Rdtase"/>
</dbReference>
<comment type="cofactor">
    <cofactor evidence="4">
        <name>[4Fe-4S] cluster</name>
        <dbReference type="ChEBI" id="CHEBI:49883"/>
    </cofactor>
    <text evidence="4">Binds 1 [4Fe-4S] cluster per subunit.</text>
</comment>
<dbReference type="InterPro" id="IPR014729">
    <property type="entry name" value="Rossmann-like_a/b/a_fold"/>
</dbReference>
<dbReference type="EMBL" id="AMZN01000084">
    <property type="protein sequence ID" value="ELR69074.1"/>
    <property type="molecule type" value="Genomic_DNA"/>
</dbReference>
<dbReference type="GO" id="GO:0005737">
    <property type="term" value="C:cytoplasm"/>
    <property type="evidence" value="ECO:0007669"/>
    <property type="project" value="UniProtKB-SubCell"/>
</dbReference>
<keyword evidence="4" id="KW-0408">Iron</keyword>